<keyword evidence="2" id="KW-1185">Reference proteome</keyword>
<organism evidence="1 2">
    <name type="scientific">Caerostris extrusa</name>
    <name type="common">Bark spider</name>
    <name type="synonym">Caerostris bankana</name>
    <dbReference type="NCBI Taxonomy" id="172846"/>
    <lineage>
        <taxon>Eukaryota</taxon>
        <taxon>Metazoa</taxon>
        <taxon>Ecdysozoa</taxon>
        <taxon>Arthropoda</taxon>
        <taxon>Chelicerata</taxon>
        <taxon>Arachnida</taxon>
        <taxon>Araneae</taxon>
        <taxon>Araneomorphae</taxon>
        <taxon>Entelegynae</taxon>
        <taxon>Araneoidea</taxon>
        <taxon>Araneidae</taxon>
        <taxon>Caerostris</taxon>
    </lineage>
</organism>
<protein>
    <submittedName>
        <fullName evidence="1">Uncharacterized protein</fullName>
    </submittedName>
</protein>
<evidence type="ECO:0000313" key="1">
    <source>
        <dbReference type="EMBL" id="GIX91471.1"/>
    </source>
</evidence>
<reference evidence="1 2" key="1">
    <citation type="submission" date="2021-06" db="EMBL/GenBank/DDBJ databases">
        <title>Caerostris extrusa draft genome.</title>
        <authorList>
            <person name="Kono N."/>
            <person name="Arakawa K."/>
        </authorList>
    </citation>
    <scope>NUCLEOTIDE SEQUENCE [LARGE SCALE GENOMIC DNA]</scope>
</reference>
<name>A0AAV4P372_CAEEX</name>
<gene>
    <name evidence="1" type="ORF">CEXT_96291</name>
</gene>
<evidence type="ECO:0000313" key="2">
    <source>
        <dbReference type="Proteomes" id="UP001054945"/>
    </source>
</evidence>
<sequence length="95" mass="10742">MQTVSNFSGDNFVETPNDFTTNCNKEVSHASKEEECKRLCIKKMELIETPKVEELMLDTVLSSLNTLVAGMQGAVNVKTDSLRIDHIRMFHPIKN</sequence>
<dbReference type="AlphaFoldDB" id="A0AAV4P372"/>
<proteinExistence type="predicted"/>
<comment type="caution">
    <text evidence="1">The sequence shown here is derived from an EMBL/GenBank/DDBJ whole genome shotgun (WGS) entry which is preliminary data.</text>
</comment>
<accession>A0AAV4P372</accession>
<dbReference type="EMBL" id="BPLR01004029">
    <property type="protein sequence ID" value="GIX91471.1"/>
    <property type="molecule type" value="Genomic_DNA"/>
</dbReference>
<dbReference type="Proteomes" id="UP001054945">
    <property type="component" value="Unassembled WGS sequence"/>
</dbReference>